<dbReference type="Gramene" id="TraesCS4A03G1206600.1">
    <property type="protein sequence ID" value="TraesCS4A03G1206600.1.CDS1"/>
    <property type="gene ID" value="TraesCS4A03G1206600"/>
</dbReference>
<keyword evidence="7" id="KW-1185">Reference proteome</keyword>
<dbReference type="InterPro" id="IPR036388">
    <property type="entry name" value="WH-like_DNA-bd_sf"/>
</dbReference>
<sequence>MWVSISRKLDVRRHTREIIEPASQGECPRIDNLDTLQRKLTDILQQSGKFLLVLDDVWFEPGSEREWDQLLAPMVSQQMGSKVLVTSRWDTFPGALCCEEVCPLEKMGDTQFLILFKHHAFSGPEIRNPQVRERLEDFAEEFVKRLGQSPLAAKVVGSQLKGKTNTSAWKDALTIKIDKLSEPMSALLWSYEKLDPCMKRCFLYCSLFPKGHKYAIDELVHLWMAEGLLDSYNQNKRVEDVGRDCFKEMISVSFFQPFHGRYYVMHDLIRDLAELLSKEEYFRLECDKVTQIPSTVRHLSVRVDSMKQHKQNICKLLNLRTIISIDPLIDDVSDLFNWIVRNFKRLHVLCLSSYSSSKLPECVGELKHLRYLNITETLISELPRSLCTLYHLLVLETGKVKSLLETLCNLRKLRHLIVSSKVELHQIPDVGKLNSLQQLEEFFVLNKKGYELQQLRDMSEIRGSLSVINLENVTGKHTALQSKMDQKSHLTNLHLVWSCEINMKADLNVDNLQLKILDGLMPPPQLENLSIKG</sequence>
<dbReference type="PANTHER" id="PTHR23155">
    <property type="entry name" value="DISEASE RESISTANCE PROTEIN RP"/>
    <property type="match status" value="1"/>
</dbReference>
<evidence type="ECO:0000313" key="7">
    <source>
        <dbReference type="Proteomes" id="UP000019116"/>
    </source>
</evidence>
<evidence type="ECO:0000256" key="1">
    <source>
        <dbReference type="ARBA" id="ARBA00022737"/>
    </source>
</evidence>
<feature type="domain" description="Disease resistance protein winged helix" evidence="4">
    <location>
        <begin position="207"/>
        <end position="273"/>
    </location>
</feature>
<evidence type="ECO:0000259" key="3">
    <source>
        <dbReference type="Pfam" id="PF00931"/>
    </source>
</evidence>
<evidence type="ECO:0000256" key="2">
    <source>
        <dbReference type="ARBA" id="ARBA00022821"/>
    </source>
</evidence>
<dbReference type="GO" id="GO:0042742">
    <property type="term" value="P:defense response to bacterium"/>
    <property type="evidence" value="ECO:0007669"/>
    <property type="project" value="UniProtKB-ARBA"/>
</dbReference>
<dbReference type="GO" id="GO:0002758">
    <property type="term" value="P:innate immune response-activating signaling pathway"/>
    <property type="evidence" value="ECO:0007669"/>
    <property type="project" value="UniProtKB-ARBA"/>
</dbReference>
<dbReference type="Pfam" id="PF00931">
    <property type="entry name" value="NB-ARC"/>
    <property type="match status" value="1"/>
</dbReference>
<dbReference type="PaxDb" id="4565-Traes_4AL_63621099F.1"/>
<feature type="domain" description="Disease resistance R13L4/SHOC-2-like LRR" evidence="5">
    <location>
        <begin position="340"/>
        <end position="532"/>
    </location>
</feature>
<dbReference type="Gene3D" id="3.80.10.10">
    <property type="entry name" value="Ribonuclease Inhibitor"/>
    <property type="match status" value="1"/>
</dbReference>
<dbReference type="InterPro" id="IPR044974">
    <property type="entry name" value="Disease_R_plants"/>
</dbReference>
<dbReference type="Gramene" id="TraesCS4A02G478200.1">
    <property type="protein sequence ID" value="TraesCS4A02G478200.1.cds1"/>
    <property type="gene ID" value="TraesCS4A02G478200"/>
</dbReference>
<dbReference type="SUPFAM" id="SSF52058">
    <property type="entry name" value="L domain-like"/>
    <property type="match status" value="1"/>
</dbReference>
<evidence type="ECO:0000313" key="6">
    <source>
        <dbReference type="EnsemblPlants" id="TraesCS4A02G478200.1.cds1"/>
    </source>
</evidence>
<dbReference type="GO" id="GO:0043531">
    <property type="term" value="F:ADP binding"/>
    <property type="evidence" value="ECO:0007669"/>
    <property type="project" value="InterPro"/>
</dbReference>
<name>A0A3B6I792_WHEAT</name>
<accession>A0A3B6I792</accession>
<dbReference type="Proteomes" id="UP000019116">
    <property type="component" value="Chromosome 4A"/>
</dbReference>
<organism evidence="6">
    <name type="scientific">Triticum aestivum</name>
    <name type="common">Wheat</name>
    <dbReference type="NCBI Taxonomy" id="4565"/>
    <lineage>
        <taxon>Eukaryota</taxon>
        <taxon>Viridiplantae</taxon>
        <taxon>Streptophyta</taxon>
        <taxon>Embryophyta</taxon>
        <taxon>Tracheophyta</taxon>
        <taxon>Spermatophyta</taxon>
        <taxon>Magnoliopsida</taxon>
        <taxon>Liliopsida</taxon>
        <taxon>Poales</taxon>
        <taxon>Poaceae</taxon>
        <taxon>BOP clade</taxon>
        <taxon>Pooideae</taxon>
        <taxon>Triticodae</taxon>
        <taxon>Triticeae</taxon>
        <taxon>Triticinae</taxon>
        <taxon>Triticum</taxon>
    </lineage>
</organism>
<evidence type="ECO:0000259" key="5">
    <source>
        <dbReference type="Pfam" id="PF23598"/>
    </source>
</evidence>
<dbReference type="Gramene" id="TraesJAG4A03G02218530.1">
    <property type="protein sequence ID" value="TraesJAG4A03G02218530.1.CDS1"/>
    <property type="gene ID" value="TraesJAG4A03G02218530"/>
</dbReference>
<dbReference type="InterPro" id="IPR055414">
    <property type="entry name" value="LRR_R13L4/SHOC2-like"/>
</dbReference>
<evidence type="ECO:0000259" key="4">
    <source>
        <dbReference type="Pfam" id="PF23559"/>
    </source>
</evidence>
<proteinExistence type="predicted"/>
<dbReference type="PANTHER" id="PTHR23155:SF949">
    <property type="entry name" value="OS01G0781200 PROTEIN"/>
    <property type="match status" value="1"/>
</dbReference>
<dbReference type="OMA" id="CEINMKA"/>
<dbReference type="Gramene" id="TraesWEE_scaffold_048390_01G000100.1">
    <property type="protein sequence ID" value="TraesWEE_scaffold_048390_01G000100.1"/>
    <property type="gene ID" value="TraesWEE_scaffold_048390_01G000100"/>
</dbReference>
<dbReference type="Gramene" id="TraesLDM4A03G02218150.1">
    <property type="protein sequence ID" value="TraesLDM4A03G02218150.1.CDS1"/>
    <property type="gene ID" value="TraesLDM4A03G02218150"/>
</dbReference>
<dbReference type="PRINTS" id="PR00364">
    <property type="entry name" value="DISEASERSIST"/>
</dbReference>
<dbReference type="Pfam" id="PF23559">
    <property type="entry name" value="WHD_DRP"/>
    <property type="match status" value="1"/>
</dbReference>
<dbReference type="SMR" id="A0A3B6I792"/>
<dbReference type="Gramene" id="TraesLDM4A03G02218150.2">
    <property type="protein sequence ID" value="TraesLDM4A03G02218150.2.CDS1"/>
    <property type="gene ID" value="TraesLDM4A03G02218150"/>
</dbReference>
<dbReference type="SUPFAM" id="SSF52540">
    <property type="entry name" value="P-loop containing nucleoside triphosphate hydrolases"/>
    <property type="match status" value="1"/>
</dbReference>
<dbReference type="STRING" id="4565.A0A3B6I792"/>
<dbReference type="FunFam" id="1.10.10.10:FF:000322">
    <property type="entry name" value="Probable disease resistance protein At1g63360"/>
    <property type="match status" value="1"/>
</dbReference>
<dbReference type="OrthoDB" id="785704at2759"/>
<reference evidence="6" key="1">
    <citation type="submission" date="2018-08" db="EMBL/GenBank/DDBJ databases">
        <authorList>
            <person name="Rossello M."/>
        </authorList>
    </citation>
    <scope>NUCLEOTIDE SEQUENCE [LARGE SCALE GENOMIC DNA]</scope>
    <source>
        <strain evidence="6">cv. Chinese Spring</strain>
    </source>
</reference>
<dbReference type="Gramene" id="TraesSTA4A03G02215160.2">
    <property type="protein sequence ID" value="TraesSTA4A03G02215160.2.CDS1"/>
    <property type="gene ID" value="TraesSTA4A03G02215160"/>
</dbReference>
<dbReference type="Pfam" id="PF23598">
    <property type="entry name" value="LRR_14"/>
    <property type="match status" value="1"/>
</dbReference>
<dbReference type="InterPro" id="IPR002182">
    <property type="entry name" value="NB-ARC"/>
</dbReference>
<dbReference type="GO" id="GO:0009626">
    <property type="term" value="P:plant-type hypersensitive response"/>
    <property type="evidence" value="ECO:0007669"/>
    <property type="project" value="UniProtKB-ARBA"/>
</dbReference>
<dbReference type="Gramene" id="TraesCAD_scaffold_062045_01G000400.1">
    <property type="protein sequence ID" value="TraesCAD_scaffold_062045_01G000400.1"/>
    <property type="gene ID" value="TraesCAD_scaffold_062045_01G000400"/>
</dbReference>
<reference evidence="6" key="2">
    <citation type="submission" date="2018-10" db="UniProtKB">
        <authorList>
            <consortium name="EnsemblPlants"/>
        </authorList>
    </citation>
    <scope>IDENTIFICATION</scope>
</reference>
<keyword evidence="2" id="KW-0611">Plant defense</keyword>
<dbReference type="Gene3D" id="1.10.10.10">
    <property type="entry name" value="Winged helix-like DNA-binding domain superfamily/Winged helix DNA-binding domain"/>
    <property type="match status" value="1"/>
</dbReference>
<dbReference type="InterPro" id="IPR032675">
    <property type="entry name" value="LRR_dom_sf"/>
</dbReference>
<dbReference type="AlphaFoldDB" id="A0A3B6I792"/>
<feature type="domain" description="NB-ARC" evidence="3">
    <location>
        <begin position="1"/>
        <end position="121"/>
    </location>
</feature>
<dbReference type="InterPro" id="IPR027417">
    <property type="entry name" value="P-loop_NTPase"/>
</dbReference>
<protein>
    <submittedName>
        <fullName evidence="6">Uncharacterized protein</fullName>
    </submittedName>
</protein>
<dbReference type="EnsemblPlants" id="TraesCS4A02G478200.1">
    <property type="protein sequence ID" value="TraesCS4A02G478200.1.cds1"/>
    <property type="gene ID" value="TraesCS4A02G478200"/>
</dbReference>
<dbReference type="Gene3D" id="3.40.50.300">
    <property type="entry name" value="P-loop containing nucleotide triphosphate hydrolases"/>
    <property type="match status" value="1"/>
</dbReference>
<keyword evidence="1" id="KW-0677">Repeat</keyword>
<dbReference type="Gramene" id="TraesSTA4A03G02215160.1">
    <property type="protein sequence ID" value="TraesSTA4A03G02215160.1.CDS1"/>
    <property type="gene ID" value="TraesSTA4A03G02215160"/>
</dbReference>
<dbReference type="InterPro" id="IPR058922">
    <property type="entry name" value="WHD_DRP"/>
</dbReference>